<dbReference type="Pfam" id="PF01841">
    <property type="entry name" value="Transglut_core"/>
    <property type="match status" value="1"/>
</dbReference>
<comment type="caution">
    <text evidence="3">The sequence shown here is derived from an EMBL/GenBank/DDBJ whole genome shotgun (WGS) entry which is preliminary data.</text>
</comment>
<proteinExistence type="predicted"/>
<dbReference type="AlphaFoldDB" id="A0A8J7C3F8"/>
<dbReference type="PANTHER" id="PTHR33490">
    <property type="entry name" value="BLR5614 PROTEIN-RELATED"/>
    <property type="match status" value="1"/>
</dbReference>
<feature type="domain" description="DUF3857" evidence="2">
    <location>
        <begin position="632"/>
        <end position="796"/>
    </location>
</feature>
<dbReference type="Proteomes" id="UP000598633">
    <property type="component" value="Unassembled WGS sequence"/>
</dbReference>
<dbReference type="EMBL" id="JACXWA010000085">
    <property type="protein sequence ID" value="MBD3870740.1"/>
    <property type="molecule type" value="Genomic_DNA"/>
</dbReference>
<dbReference type="InterPro" id="IPR038765">
    <property type="entry name" value="Papain-like_cys_pep_sf"/>
</dbReference>
<evidence type="ECO:0000313" key="4">
    <source>
        <dbReference type="Proteomes" id="UP000598633"/>
    </source>
</evidence>
<dbReference type="Gene3D" id="3.10.620.30">
    <property type="match status" value="1"/>
</dbReference>
<reference evidence="3 4" key="1">
    <citation type="submission" date="2020-08" db="EMBL/GenBank/DDBJ databases">
        <title>Acidobacteriota in marine sediments use diverse sulfur dissimilation pathways.</title>
        <authorList>
            <person name="Wasmund K."/>
        </authorList>
    </citation>
    <scope>NUCLEOTIDE SEQUENCE [LARGE SCALE GENOMIC DNA]</scope>
    <source>
        <strain evidence="3">MAG AM3-A</strain>
    </source>
</reference>
<evidence type="ECO:0000259" key="2">
    <source>
        <dbReference type="Pfam" id="PF12969"/>
    </source>
</evidence>
<name>A0A8J7C3F8_9BACT</name>
<dbReference type="Pfam" id="PF12969">
    <property type="entry name" value="DUF3857"/>
    <property type="match status" value="1"/>
</dbReference>
<feature type="domain" description="Transglutaminase-like" evidence="1">
    <location>
        <begin position="843"/>
        <end position="939"/>
    </location>
</feature>
<sequence length="1194" mass="132107">MRAQRYLFTKISKEASMVHNRTLVGLTLFLLCLAPAVHAGPIEDRVQRHIEAAVEGGLTPVDYHHLVFAFSWRTTLEDWTLAERGLDRLAAARPIDPLMVDEIRLMRAEIEIDRGRDAVARELFRTMGGLTSWWFHEPVALEELTDFDQVAVPPPAELEWRATPGTDPSGWVRVSGLAWPPQRQMAYLATTVVSDREQPVAVRVGVAQVARVWLNGVELATTPQPLDRAPDQAVGGGWLREGENAVVIAVASEDERWWLRARLTRPDGSTIDGVREIRQPPAVYPAIDSEPPEVRELGSEIRDALAKGTPEAAMALAAFLVARHPEPVGGGSARAACRNARAEMPGEARLLEWLVTTEPGASRDLLSGALKEDPELLWARLELAAWYGERGLYEQAHSLLAEADTAGAVIRGAMLDFDAALWGPLVVPKLAELGRDYPLCVRVNMSLAQAAIESRRWDLAAEAAMRLTDVTPGAVDVMELNERMAESCGDGVAMRELLSTRLERESNAPRTRVRLARLLAADGDLESARSILSVGLERSPTDVDLMMELASVEHSVADDAAAAELARGVLEIRPQDRRAQRLLELLGEERENLDWLRSPDELWRMADAAPAATPAVAILDHQQIRFLPSRLTEERVQQVFLVTDAARADELRSQHIPYVAENQRLRVLRSRILRRDGSEVGARQGDTPRLSEPEFNLYYDTRLRILRFDELENGDLVEIAYVLSETDEANETGPYNGGLIPLGRGVPVALMEVELVAPGGILPDWEIANLEGEPVRDEDQEGVVRLHWEWRDLPAIPTDVPAAPQLMVMPYLIYSNHPQWGDLADWYGRHVASRVRTSEQVEETAHRLVNGLDDRLERINRLYRFVTIDIRYVGLEFGEHRYRPFSADWVLHHRIGDCKDKAALLVALLDAIDVPARMVMIRTADLGPVSSELAVLEVFNHAIVYLPEDDLWLDGTATGHAPYPPPSMDQDAFVLVVDGSLSQPQFSPTVGAGKTNIRFTLEPGDASDVAISIETRDTGEAADLRRGRFAGSRDPQRFARWLQELFPGAQLTGEPMMQLVPGRDPTIVKLQGTISKTALASGGGVGTYPGELGWAARMVPGGIRHGPLKINVRPDLEWSLEVDLGRPPKTLPDAVELVTPFGSLRIATAGLSSGYRVDGSLHFEAGTFDAEEVGGLREFLVTVERHLERRLEAP</sequence>
<protein>
    <submittedName>
        <fullName evidence="3">DUF3857 domain-containing protein</fullName>
    </submittedName>
</protein>
<dbReference type="InterPro" id="IPR011990">
    <property type="entry name" value="TPR-like_helical_dom_sf"/>
</dbReference>
<dbReference type="InterPro" id="IPR024618">
    <property type="entry name" value="DUF3857"/>
</dbReference>
<evidence type="ECO:0000313" key="3">
    <source>
        <dbReference type="EMBL" id="MBD3870740.1"/>
    </source>
</evidence>
<dbReference type="Gene3D" id="2.60.40.3140">
    <property type="match status" value="1"/>
</dbReference>
<dbReference type="Gene3D" id="1.25.40.10">
    <property type="entry name" value="Tetratricopeptide repeat domain"/>
    <property type="match status" value="1"/>
</dbReference>
<accession>A0A8J7C3F8</accession>
<evidence type="ECO:0000259" key="1">
    <source>
        <dbReference type="Pfam" id="PF01841"/>
    </source>
</evidence>
<dbReference type="InterPro" id="IPR002931">
    <property type="entry name" value="Transglutaminase-like"/>
</dbReference>
<gene>
    <name evidence="3" type="ORF">IFJ97_05205</name>
</gene>
<dbReference type="SUPFAM" id="SSF48452">
    <property type="entry name" value="TPR-like"/>
    <property type="match status" value="1"/>
</dbReference>
<organism evidence="3 4">
    <name type="scientific">Candidatus Sulfomarinibacter kjeldsenii</name>
    <dbReference type="NCBI Taxonomy" id="2885994"/>
    <lineage>
        <taxon>Bacteria</taxon>
        <taxon>Pseudomonadati</taxon>
        <taxon>Acidobacteriota</taxon>
        <taxon>Thermoanaerobaculia</taxon>
        <taxon>Thermoanaerobaculales</taxon>
        <taxon>Candidatus Sulfomarinibacteraceae</taxon>
        <taxon>Candidatus Sulfomarinibacter</taxon>
    </lineage>
</organism>
<dbReference type="SUPFAM" id="SSF54001">
    <property type="entry name" value="Cysteine proteinases"/>
    <property type="match status" value="1"/>
</dbReference>